<dbReference type="PANTHER" id="PTHR37283">
    <property type="entry name" value="PH DOMAIN-CONTAINING PROTEIN YHR131C"/>
    <property type="match status" value="1"/>
</dbReference>
<keyword evidence="4" id="KW-1185">Reference proteome</keyword>
<dbReference type="OrthoDB" id="5865767at2759"/>
<dbReference type="STRING" id="4829.A0A168PN93"/>
<evidence type="ECO:0000313" key="3">
    <source>
        <dbReference type="EMBL" id="SAM02672.1"/>
    </source>
</evidence>
<dbReference type="InParanoid" id="A0A168PN93"/>
<feature type="domain" description="PH" evidence="2">
    <location>
        <begin position="200"/>
        <end position="307"/>
    </location>
</feature>
<dbReference type="Pfam" id="PF15410">
    <property type="entry name" value="PH_9"/>
    <property type="match status" value="1"/>
</dbReference>
<dbReference type="SUPFAM" id="SSF50729">
    <property type="entry name" value="PH domain-like"/>
    <property type="match status" value="1"/>
</dbReference>
<evidence type="ECO:0000256" key="1">
    <source>
        <dbReference type="SAM" id="MobiDB-lite"/>
    </source>
</evidence>
<evidence type="ECO:0000313" key="4">
    <source>
        <dbReference type="Proteomes" id="UP000078561"/>
    </source>
</evidence>
<dbReference type="Proteomes" id="UP000078561">
    <property type="component" value="Unassembled WGS sequence"/>
</dbReference>
<name>A0A168PN93_ABSGL</name>
<dbReference type="EMBL" id="LT553932">
    <property type="protein sequence ID" value="SAM02672.1"/>
    <property type="molecule type" value="Genomic_DNA"/>
</dbReference>
<sequence length="357" mass="40907">MTDPAIASSQLYHAAFQNTLTKAMVFIDRQLQGWTPMTKEARQHQDRYNSAIPTTLEQPLSDHTITPSLMSESYTSSLYTNQQYDNDNDDNYSLSSGSCGSSIIQTPVSLSPPPYFTAPFKSNQPRLRSTRPRPVSMPILSPPPQQQQQMAPPPHYGSNSTMEEDDPYTRATQKWQNRRSIAILPREEEGKEDLPAYHCSIYKMAKVNMKMELCVSGKWTRSWRRVYVELWGTVLRIYPLTWFWSTKAKEPICTLSLAGAEASRAIDYMKRPFVVRLTAATGTQCLLQPSNLDEMVAWIEHLQAGINISLDLEERPMPKFLTLQPRRGTDTGVLCGRMLEIERRREQRRRNQQEILA</sequence>
<evidence type="ECO:0000259" key="2">
    <source>
        <dbReference type="PROSITE" id="PS50003"/>
    </source>
</evidence>
<dbReference type="AlphaFoldDB" id="A0A168PN93"/>
<protein>
    <recommendedName>
        <fullName evidence="2">PH domain-containing protein</fullName>
    </recommendedName>
</protein>
<feature type="compositionally biased region" description="Pro residues" evidence="1">
    <location>
        <begin position="140"/>
        <end position="155"/>
    </location>
</feature>
<gene>
    <name evidence="3" type="primary">ABSGL_08475.1 scaffold 10128</name>
</gene>
<dbReference type="InterPro" id="IPR011993">
    <property type="entry name" value="PH-like_dom_sf"/>
</dbReference>
<accession>A0A168PN93</accession>
<feature type="region of interest" description="Disordered" evidence="1">
    <location>
        <begin position="119"/>
        <end position="172"/>
    </location>
</feature>
<dbReference type="PROSITE" id="PS50003">
    <property type="entry name" value="PH_DOMAIN"/>
    <property type="match status" value="1"/>
</dbReference>
<organism evidence="3">
    <name type="scientific">Absidia glauca</name>
    <name type="common">Pin mould</name>
    <dbReference type="NCBI Taxonomy" id="4829"/>
    <lineage>
        <taxon>Eukaryota</taxon>
        <taxon>Fungi</taxon>
        <taxon>Fungi incertae sedis</taxon>
        <taxon>Mucoromycota</taxon>
        <taxon>Mucoromycotina</taxon>
        <taxon>Mucoromycetes</taxon>
        <taxon>Mucorales</taxon>
        <taxon>Cunninghamellaceae</taxon>
        <taxon>Absidia</taxon>
    </lineage>
</organism>
<dbReference type="Gene3D" id="2.30.29.30">
    <property type="entry name" value="Pleckstrin-homology domain (PH domain)/Phosphotyrosine-binding domain (PTB)"/>
    <property type="match status" value="1"/>
</dbReference>
<reference evidence="3" key="1">
    <citation type="submission" date="2016-04" db="EMBL/GenBank/DDBJ databases">
        <authorList>
            <person name="Evans L.H."/>
            <person name="Alamgir A."/>
            <person name="Owens N."/>
            <person name="Weber N.D."/>
            <person name="Virtaneva K."/>
            <person name="Barbian K."/>
            <person name="Babar A."/>
            <person name="Rosenke K."/>
        </authorList>
    </citation>
    <scope>NUCLEOTIDE SEQUENCE [LARGE SCALE GENOMIC DNA]</scope>
    <source>
        <strain evidence="3">CBS 101.48</strain>
    </source>
</reference>
<dbReference type="InterPro" id="IPR001849">
    <property type="entry name" value="PH_domain"/>
</dbReference>
<dbReference type="InterPro" id="IPR041681">
    <property type="entry name" value="PH_9"/>
</dbReference>
<dbReference type="PANTHER" id="PTHR37283:SF1">
    <property type="entry name" value="PH DOMAIN-CONTAINING PROTEIN YHR131C"/>
    <property type="match status" value="1"/>
</dbReference>
<proteinExistence type="predicted"/>